<dbReference type="PANTHER" id="PTHR43738">
    <property type="entry name" value="ABC TRANSPORTER, MEMBRANE PROTEIN"/>
    <property type="match status" value="1"/>
</dbReference>
<dbReference type="Pfam" id="PF02687">
    <property type="entry name" value="FtsX"/>
    <property type="match status" value="1"/>
</dbReference>
<feature type="transmembrane region" description="Helical" evidence="7">
    <location>
        <begin position="349"/>
        <end position="376"/>
    </location>
</feature>
<evidence type="ECO:0000256" key="7">
    <source>
        <dbReference type="SAM" id="Phobius"/>
    </source>
</evidence>
<organism evidence="9">
    <name type="scientific">OCS116 cluster bacterium</name>
    <dbReference type="NCBI Taxonomy" id="2030921"/>
    <lineage>
        <taxon>Bacteria</taxon>
        <taxon>Pseudomonadati</taxon>
        <taxon>Pseudomonadota</taxon>
        <taxon>Alphaproteobacteria</taxon>
        <taxon>OCS116 cluster</taxon>
    </lineage>
</organism>
<keyword evidence="4 7" id="KW-1133">Transmembrane helix</keyword>
<protein>
    <recommendedName>
        <fullName evidence="8">ABC3 transporter permease C-terminal domain-containing protein</fullName>
    </recommendedName>
</protein>
<evidence type="ECO:0000256" key="5">
    <source>
        <dbReference type="ARBA" id="ARBA00023136"/>
    </source>
</evidence>
<dbReference type="InterPro" id="IPR003838">
    <property type="entry name" value="ABC3_permease_C"/>
</dbReference>
<feature type="compositionally biased region" description="Basic and acidic residues" evidence="6">
    <location>
        <begin position="177"/>
        <end position="192"/>
    </location>
</feature>
<feature type="region of interest" description="Disordered" evidence="6">
    <location>
        <begin position="164"/>
        <end position="195"/>
    </location>
</feature>
<reference evidence="9" key="2">
    <citation type="journal article" date="2018" name="ISME J.">
        <title>A dynamic microbial community with high functional redundancy inhabits the cold, oxic subseafloor aquifer.</title>
        <authorList>
            <person name="Tully B.J."/>
            <person name="Wheat C.G."/>
            <person name="Glazer B.T."/>
            <person name="Huber J.A."/>
        </authorList>
    </citation>
    <scope>NUCLEOTIDE SEQUENCE</scope>
    <source>
        <strain evidence="9">NORP83</strain>
    </source>
</reference>
<gene>
    <name evidence="9" type="ORF">COB13_13340</name>
</gene>
<evidence type="ECO:0000259" key="8">
    <source>
        <dbReference type="Pfam" id="PF02687"/>
    </source>
</evidence>
<dbReference type="InterPro" id="IPR051125">
    <property type="entry name" value="ABC-4/HrtB_transporter"/>
</dbReference>
<feature type="transmembrane region" description="Helical" evidence="7">
    <location>
        <begin position="396"/>
        <end position="418"/>
    </location>
</feature>
<feature type="transmembrane region" description="Helical" evidence="7">
    <location>
        <begin position="304"/>
        <end position="328"/>
    </location>
</feature>
<dbReference type="EMBL" id="NVUS01000020">
    <property type="protein sequence ID" value="PCI98638.1"/>
    <property type="molecule type" value="Genomic_DNA"/>
</dbReference>
<keyword evidence="2" id="KW-1003">Cell membrane</keyword>
<proteinExistence type="predicted"/>
<keyword evidence="5 7" id="KW-0472">Membrane</keyword>
<dbReference type="GO" id="GO:0005886">
    <property type="term" value="C:plasma membrane"/>
    <property type="evidence" value="ECO:0007669"/>
    <property type="project" value="UniProtKB-SubCell"/>
</dbReference>
<dbReference type="AlphaFoldDB" id="A0A2A4YUV4"/>
<name>A0A2A4YUV4_9PROT</name>
<comment type="caution">
    <text evidence="9">The sequence shown here is derived from an EMBL/GenBank/DDBJ whole genome shotgun (WGS) entry which is preliminary data.</text>
</comment>
<feature type="domain" description="ABC3 transporter permease C-terminal" evidence="8">
    <location>
        <begin position="306"/>
        <end position="416"/>
    </location>
</feature>
<reference key="1">
    <citation type="submission" date="2017-08" db="EMBL/GenBank/DDBJ databases">
        <title>A dynamic microbial community with high functional redundancy inhabits the cold, oxic subseafloor aquifer.</title>
        <authorList>
            <person name="Tully B.J."/>
            <person name="Wheat C.G."/>
            <person name="Glazer B.T."/>
            <person name="Huber J.A."/>
        </authorList>
    </citation>
    <scope>NUCLEOTIDE SEQUENCE [LARGE SCALE GENOMIC DNA]</scope>
</reference>
<evidence type="ECO:0000256" key="1">
    <source>
        <dbReference type="ARBA" id="ARBA00004651"/>
    </source>
</evidence>
<dbReference type="PANTHER" id="PTHR43738:SF2">
    <property type="entry name" value="ABC TRANSPORTER PERMEASE"/>
    <property type="match status" value="1"/>
</dbReference>
<evidence type="ECO:0000256" key="3">
    <source>
        <dbReference type="ARBA" id="ARBA00022692"/>
    </source>
</evidence>
<evidence type="ECO:0000256" key="6">
    <source>
        <dbReference type="SAM" id="MobiDB-lite"/>
    </source>
</evidence>
<keyword evidence="3 7" id="KW-0812">Transmembrane</keyword>
<accession>A0A2A4YUV4</accession>
<sequence>MNPSLLIKASFRRYKFISLAFVLLIAVAAAFSIIISIQERLMRESSASVTNQFDVIIGASGSKTDLLLATAFLQSKSLNLIPTQKMIDILAEDGLEFAAPIAFGDSYQSSPIIGTISQFINHLSKDKLLEGKMFTTHEHAVIGANVKLKIGDVITPTHGEAMPEVEHHDEHDEDDHHEEGEEEHHEDEEAHNHQHVGSELTIVGRMQQTSTAWDNAIIIPIEMMWEIHGLANGHSEANEENIGLPFDNAHLTPASVMVLKPKSIASAYSLRSEYDEHQTTAFFPAEIMAEFYMLMGDARQILTLMGYIVEALVVISILIGISIMFQLFSRQFAVLRALGAPQLYIYMAIWGYIMGIVVVGIVSGLLLAYGASLWINDYIQTRMNMSIVTSLSVDEIWMMLMALLIAAILALFAPLAMMQQSIPKQLSRNS</sequence>
<evidence type="ECO:0000313" key="9">
    <source>
        <dbReference type="EMBL" id="PCI98638.1"/>
    </source>
</evidence>
<comment type="subcellular location">
    <subcellularLocation>
        <location evidence="1">Cell membrane</location>
        <topology evidence="1">Multi-pass membrane protein</topology>
    </subcellularLocation>
</comment>
<evidence type="ECO:0000256" key="4">
    <source>
        <dbReference type="ARBA" id="ARBA00022989"/>
    </source>
</evidence>
<evidence type="ECO:0000256" key="2">
    <source>
        <dbReference type="ARBA" id="ARBA00022475"/>
    </source>
</evidence>